<evidence type="ECO:0000313" key="3">
    <source>
        <dbReference type="Proteomes" id="UP000756530"/>
    </source>
</evidence>
<proteinExistence type="predicted"/>
<protein>
    <submittedName>
        <fullName evidence="2">GNAT family N-acetyltransferase</fullName>
    </submittedName>
</protein>
<evidence type="ECO:0000259" key="1">
    <source>
        <dbReference type="PROSITE" id="PS51186"/>
    </source>
</evidence>
<gene>
    <name evidence="2" type="ORF">KJP28_16300</name>
</gene>
<reference evidence="2 3" key="1">
    <citation type="submission" date="2021-05" db="EMBL/GenBank/DDBJ databases">
        <title>Culturable bacteria isolated from Daya Bay.</title>
        <authorList>
            <person name="Zheng W."/>
            <person name="Yu S."/>
            <person name="Huang Y."/>
        </authorList>
    </citation>
    <scope>NUCLEOTIDE SEQUENCE [LARGE SCALE GENOMIC DNA]</scope>
    <source>
        <strain evidence="2 3">DP4N28-5</strain>
    </source>
</reference>
<dbReference type="EMBL" id="JAHUZE010000004">
    <property type="protein sequence ID" value="MBV7380488.1"/>
    <property type="molecule type" value="Genomic_DNA"/>
</dbReference>
<dbReference type="RefSeq" id="WP_218393694.1">
    <property type="nucleotide sequence ID" value="NZ_JAHUZE010000004.1"/>
</dbReference>
<name>A0ABS6T5E7_9RHOB</name>
<dbReference type="InterPro" id="IPR000182">
    <property type="entry name" value="GNAT_dom"/>
</dbReference>
<organism evidence="2 3">
    <name type="scientific">Maritimibacter dapengensis</name>
    <dbReference type="NCBI Taxonomy" id="2836868"/>
    <lineage>
        <taxon>Bacteria</taxon>
        <taxon>Pseudomonadati</taxon>
        <taxon>Pseudomonadota</taxon>
        <taxon>Alphaproteobacteria</taxon>
        <taxon>Rhodobacterales</taxon>
        <taxon>Roseobacteraceae</taxon>
        <taxon>Maritimibacter</taxon>
    </lineage>
</organism>
<evidence type="ECO:0000313" key="2">
    <source>
        <dbReference type="EMBL" id="MBV7380488.1"/>
    </source>
</evidence>
<keyword evidence="3" id="KW-1185">Reference proteome</keyword>
<sequence length="179" mass="19851">MEKFDPATAIRQFSTDRLDVAHWDTALDHPETRANLMDQIEALLTPPVLAPLPPHFAFDRNNADDWIAARRETSEVYLVERRDRPGLAGLLILAEIAPRELYLGYLLAEAQWGQGVGGELVRGLVSVLTRHPPLEVSAQVVTENIASARLLLGAGFRETGSDDEIRRFLLTLSDSTPTL</sequence>
<comment type="caution">
    <text evidence="2">The sequence shown here is derived from an EMBL/GenBank/DDBJ whole genome shotgun (WGS) entry which is preliminary data.</text>
</comment>
<feature type="domain" description="N-acetyltransferase" evidence="1">
    <location>
        <begin position="8"/>
        <end position="175"/>
    </location>
</feature>
<accession>A0ABS6T5E7</accession>
<dbReference type="Pfam" id="PF13302">
    <property type="entry name" value="Acetyltransf_3"/>
    <property type="match status" value="1"/>
</dbReference>
<dbReference type="Proteomes" id="UP000756530">
    <property type="component" value="Unassembled WGS sequence"/>
</dbReference>
<dbReference type="PROSITE" id="PS51186">
    <property type="entry name" value="GNAT"/>
    <property type="match status" value="1"/>
</dbReference>